<evidence type="ECO:0000256" key="1">
    <source>
        <dbReference type="SAM" id="MobiDB-lite"/>
    </source>
</evidence>
<feature type="signal peptide" evidence="2">
    <location>
        <begin position="1"/>
        <end position="20"/>
    </location>
</feature>
<evidence type="ECO:0000256" key="2">
    <source>
        <dbReference type="SAM" id="SignalP"/>
    </source>
</evidence>
<organism evidence="3">
    <name type="scientific">Chromera velia CCMP2878</name>
    <dbReference type="NCBI Taxonomy" id="1169474"/>
    <lineage>
        <taxon>Eukaryota</taxon>
        <taxon>Sar</taxon>
        <taxon>Alveolata</taxon>
        <taxon>Colpodellida</taxon>
        <taxon>Chromeraceae</taxon>
        <taxon>Chromera</taxon>
    </lineage>
</organism>
<feature type="region of interest" description="Disordered" evidence="1">
    <location>
        <begin position="22"/>
        <end position="43"/>
    </location>
</feature>
<name>A0A0G4GRF1_9ALVE</name>
<evidence type="ECO:0000313" key="3">
    <source>
        <dbReference type="EMBL" id="CEM33116.1"/>
    </source>
</evidence>
<dbReference type="VEuPathDB" id="CryptoDB:Cvel_23041"/>
<dbReference type="GO" id="GO:0003924">
    <property type="term" value="F:GTPase activity"/>
    <property type="evidence" value="ECO:0007669"/>
    <property type="project" value="InterPro"/>
</dbReference>
<proteinExistence type="predicted"/>
<protein>
    <recommendedName>
        <fullName evidence="4">CBM1 domain-containing protein</fullName>
    </recommendedName>
</protein>
<gene>
    <name evidence="3" type="ORF">Cvel_23041</name>
</gene>
<feature type="region of interest" description="Disordered" evidence="1">
    <location>
        <begin position="161"/>
        <end position="191"/>
    </location>
</feature>
<feature type="compositionally biased region" description="Polar residues" evidence="1">
    <location>
        <begin position="34"/>
        <end position="43"/>
    </location>
</feature>
<feature type="chain" id="PRO_5005190381" description="CBM1 domain-containing protein" evidence="2">
    <location>
        <begin position="21"/>
        <end position="191"/>
    </location>
</feature>
<dbReference type="EMBL" id="CDMZ01001470">
    <property type="protein sequence ID" value="CEM33116.1"/>
    <property type="molecule type" value="Genomic_DNA"/>
</dbReference>
<reference evidence="3" key="1">
    <citation type="submission" date="2014-11" db="EMBL/GenBank/DDBJ databases">
        <authorList>
            <person name="Otto D Thomas"/>
            <person name="Naeem Raeece"/>
        </authorList>
    </citation>
    <scope>NUCLEOTIDE SEQUENCE</scope>
</reference>
<evidence type="ECO:0008006" key="4">
    <source>
        <dbReference type="Google" id="ProtNLM"/>
    </source>
</evidence>
<dbReference type="InterPro" id="IPR036543">
    <property type="entry name" value="Guanylate-bd_C_sf"/>
</dbReference>
<dbReference type="AlphaFoldDB" id="A0A0G4GRF1"/>
<feature type="compositionally biased region" description="Low complexity" evidence="1">
    <location>
        <begin position="175"/>
        <end position="191"/>
    </location>
</feature>
<keyword evidence="2" id="KW-0732">Signal</keyword>
<accession>A0A0G4GRF1</accession>
<feature type="compositionally biased region" description="Low complexity" evidence="1">
    <location>
        <begin position="22"/>
        <end position="33"/>
    </location>
</feature>
<dbReference type="SUPFAM" id="SSF48340">
    <property type="entry name" value="Interferon-induced guanylate-binding protein 1 (GBP1), C-terminal domain"/>
    <property type="match status" value="1"/>
</dbReference>
<dbReference type="GO" id="GO:0005525">
    <property type="term" value="F:GTP binding"/>
    <property type="evidence" value="ECO:0007669"/>
    <property type="project" value="InterPro"/>
</dbReference>
<sequence length="191" mass="20963">MRFLGSGLLFSATLIALSEGRSVQGPVSSPSVPETSAPTVPEVSQTEVVNAPSLSLADHPTGESPVAYNTVEISRVSTFDGAFGEPMEARTEGDTLKQTGICWRNFDDCTWGYHCQIPPRGIMGSCVLQQLLEGQQFMQQQMIQVQQTQQLQQQQMDALGAQQQQTATDGGPIHQQQQQTPEQQQQQQRMN</sequence>